<evidence type="ECO:0000313" key="4">
    <source>
        <dbReference type="Proteomes" id="UP000488506"/>
    </source>
</evidence>
<sequence>MKKLLLIIFSLALICRAHALLEEINLIPMRLDSGARPMAMGGAFVGLSNDVNSVFFNPGGLPWAKGLSLNFKDINNLSAGQAYPTGYGATVGIAGILANIPDIKLANNRTTDFSNSMLVLSGGTKFSILPPLSNNKIAQNLGIGLNIKALLGQTLRRSQESDRTANGWEADFGIVYKPNKFTSIGFAGINILPYNYLGSGGKLTWDNGTTESIPAVYKAGASIKIIGDVWSPIYAENQELQLSLDLESVKSGSLAYLVGAEWGIAGRFFLRSGYYSKDQKSGTSIGLGIRAADWGIDFASGNSTCVSILYFPEEWVFEKKTIKRDISIQMSDSINLISPSNDIVTYDDRIPVVGSVKANLDVYINDQQIHVDSSNNFSAIVPLSNGKNLIIVDGYYQGGRTTVERRVFRKAKVIVSEEKLLERELKFAKTAETKKKLEEEKKKIVEKKERLETLVTMGVVEVSEDAEFSLEAAITRGELCSWLAKAANLPLQRIKSDPFKDVPKEHPFAAYIKAVADRKIMNAFSDNTFRPNAVVSEAEGKEVFKKFGVIQ</sequence>
<feature type="coiled-coil region" evidence="1">
    <location>
        <begin position="427"/>
        <end position="457"/>
    </location>
</feature>
<protein>
    <recommendedName>
        <fullName evidence="2">SLH domain-containing protein</fullName>
    </recommendedName>
</protein>
<keyword evidence="1" id="KW-0175">Coiled coil</keyword>
<evidence type="ECO:0000259" key="2">
    <source>
        <dbReference type="PROSITE" id="PS51272"/>
    </source>
</evidence>
<reference evidence="3 4" key="1">
    <citation type="submission" date="2019-12" db="EMBL/GenBank/DDBJ databases">
        <authorList>
            <person name="Wolfe R."/>
            <person name="Danczak R."/>
            <person name="Wilkins M."/>
        </authorList>
    </citation>
    <scope>NUCLEOTIDE SEQUENCE [LARGE SCALE GENOMIC DNA]</scope>
    <source>
        <strain evidence="3">X2_MaxBin.013</strain>
    </source>
</reference>
<dbReference type="Gene3D" id="2.40.160.60">
    <property type="entry name" value="Outer membrane protein transport protein (OMPP1/FadL/TodX)"/>
    <property type="match status" value="1"/>
</dbReference>
<feature type="domain" description="SLH" evidence="2">
    <location>
        <begin position="495"/>
        <end position="551"/>
    </location>
</feature>
<proteinExistence type="predicted"/>
<dbReference type="AlphaFoldDB" id="A0A833NZH8"/>
<comment type="caution">
    <text evidence="3">The sequence shown here is derived from an EMBL/GenBank/DDBJ whole genome shotgun (WGS) entry which is preliminary data.</text>
</comment>
<dbReference type="Gene3D" id="2.60.40.10">
    <property type="entry name" value="Immunoglobulins"/>
    <property type="match status" value="1"/>
</dbReference>
<dbReference type="PROSITE" id="PS51272">
    <property type="entry name" value="SLH"/>
    <property type="match status" value="1"/>
</dbReference>
<dbReference type="Proteomes" id="UP000488506">
    <property type="component" value="Unassembled WGS sequence"/>
</dbReference>
<dbReference type="InterPro" id="IPR001119">
    <property type="entry name" value="SLH_dom"/>
</dbReference>
<evidence type="ECO:0000256" key="1">
    <source>
        <dbReference type="SAM" id="Coils"/>
    </source>
</evidence>
<evidence type="ECO:0000313" key="3">
    <source>
        <dbReference type="EMBL" id="KAF0133093.1"/>
    </source>
</evidence>
<dbReference type="InterPro" id="IPR013783">
    <property type="entry name" value="Ig-like_fold"/>
</dbReference>
<gene>
    <name evidence="3" type="ORF">FD145_1445</name>
</gene>
<accession>A0A833NZH8</accession>
<name>A0A833NZH8_UNCSA</name>
<organism evidence="3 4">
    <name type="scientific">Candidatus Saganbacteria bacterium</name>
    <dbReference type="NCBI Taxonomy" id="2575572"/>
    <lineage>
        <taxon>Bacteria</taxon>
        <taxon>Bacillati</taxon>
        <taxon>Saganbacteria</taxon>
    </lineage>
</organism>
<dbReference type="EMBL" id="WPAF01000035">
    <property type="protein sequence ID" value="KAF0133093.1"/>
    <property type="molecule type" value="Genomic_DNA"/>
</dbReference>
<dbReference type="Pfam" id="PF00395">
    <property type="entry name" value="SLH"/>
    <property type="match status" value="1"/>
</dbReference>